<feature type="transmembrane region" description="Helical" evidence="1">
    <location>
        <begin position="15"/>
        <end position="36"/>
    </location>
</feature>
<reference evidence="2 3" key="1">
    <citation type="submission" date="2018-06" db="EMBL/GenBank/DDBJ databases">
        <authorList>
            <consortium name="Pathogen Informatics"/>
            <person name="Doyle S."/>
        </authorList>
    </citation>
    <scope>NUCLEOTIDE SEQUENCE [LARGE SCALE GENOMIC DNA]</scope>
    <source>
        <strain evidence="2 3">NCTC7303</strain>
    </source>
</reference>
<name>A0A379TMG6_SALER</name>
<gene>
    <name evidence="2" type="ORF">NCTC7303_04051</name>
</gene>
<keyword evidence="1" id="KW-0812">Transmembrane</keyword>
<evidence type="ECO:0000313" key="2">
    <source>
        <dbReference type="EMBL" id="SUG51681.1"/>
    </source>
</evidence>
<evidence type="ECO:0000256" key="1">
    <source>
        <dbReference type="SAM" id="Phobius"/>
    </source>
</evidence>
<organism evidence="2 3">
    <name type="scientific">Salmonella enterica subsp. arizonae</name>
    <dbReference type="NCBI Taxonomy" id="59203"/>
    <lineage>
        <taxon>Bacteria</taxon>
        <taxon>Pseudomonadati</taxon>
        <taxon>Pseudomonadota</taxon>
        <taxon>Gammaproteobacteria</taxon>
        <taxon>Enterobacterales</taxon>
        <taxon>Enterobacteriaceae</taxon>
        <taxon>Salmonella</taxon>
    </lineage>
</organism>
<dbReference type="Proteomes" id="UP000255443">
    <property type="component" value="Unassembled WGS sequence"/>
</dbReference>
<protein>
    <submittedName>
        <fullName evidence="2">Inner membrane or exported protein</fullName>
    </submittedName>
</protein>
<keyword evidence="1" id="KW-0472">Membrane</keyword>
<dbReference type="AlphaFoldDB" id="A0A379TMG6"/>
<accession>A0A379TMG6</accession>
<dbReference type="EMBL" id="UGXC01000003">
    <property type="protein sequence ID" value="SUG51681.1"/>
    <property type="molecule type" value="Genomic_DNA"/>
</dbReference>
<proteinExistence type="predicted"/>
<evidence type="ECO:0000313" key="3">
    <source>
        <dbReference type="Proteomes" id="UP000255443"/>
    </source>
</evidence>
<keyword evidence="1" id="KW-1133">Transmembrane helix</keyword>
<sequence>MEDESNPWPSFVDTFSTVLCIFIFLMLVFALNNMLVMYDNSIKVYKTSGAEISTLRLKKLRIKKNL</sequence>